<dbReference type="RefSeq" id="WP_368008066.1">
    <property type="nucleotide sequence ID" value="NZ_JAMXFF010000033.1"/>
</dbReference>
<reference evidence="2 3" key="1">
    <citation type="journal article" date="2022" name="Front. Microbiol.">
        <title>High genomic differentiation and limited gene flow indicate recent cryptic speciation within the genus Laspinema (cyanobacteria).</title>
        <authorList>
            <person name="Stanojkovic A."/>
            <person name="Skoupy S."/>
            <person name="Skaloud P."/>
            <person name="Dvorak P."/>
        </authorList>
    </citation>
    <scope>NUCLEOTIDE SEQUENCE [LARGE SCALE GENOMIC DNA]</scope>
    <source>
        <strain evidence="2 3">D2a</strain>
    </source>
</reference>
<dbReference type="InterPro" id="IPR014027">
    <property type="entry name" value="UDP-Glc/GDP-Man_DH_C"/>
</dbReference>
<dbReference type="InterPro" id="IPR036220">
    <property type="entry name" value="UDP-Glc/GDP-Man_DH_C_sf"/>
</dbReference>
<dbReference type="PANTHER" id="PTHR43491:SF1">
    <property type="entry name" value="UDP-N-ACETYL-D-MANNOSAMINE DEHYDROGENASE"/>
    <property type="match status" value="1"/>
</dbReference>
<accession>A0ABT2MXD5</accession>
<dbReference type="Pfam" id="PF03720">
    <property type="entry name" value="UDPG_MGDP_dh_C"/>
    <property type="match status" value="1"/>
</dbReference>
<evidence type="ECO:0000259" key="1">
    <source>
        <dbReference type="SMART" id="SM00984"/>
    </source>
</evidence>
<protein>
    <recommendedName>
        <fullName evidence="1">UDP-glucose/GDP-mannose dehydrogenase C-terminal domain-containing protein</fullName>
    </recommendedName>
</protein>
<feature type="domain" description="UDP-glucose/GDP-mannose dehydrogenase C-terminal" evidence="1">
    <location>
        <begin position="1"/>
        <end position="95"/>
    </location>
</feature>
<dbReference type="PANTHER" id="PTHR43491">
    <property type="entry name" value="UDP-N-ACETYL-D-MANNOSAMINE DEHYDROGENASE"/>
    <property type="match status" value="1"/>
</dbReference>
<dbReference type="SUPFAM" id="SSF52413">
    <property type="entry name" value="UDP-glucose/GDP-mannose dehydrogenase C-terminal domain"/>
    <property type="match status" value="1"/>
</dbReference>
<evidence type="ECO:0000313" key="3">
    <source>
        <dbReference type="Proteomes" id="UP001525890"/>
    </source>
</evidence>
<name>A0ABT2MXD5_9CYAN</name>
<keyword evidence="3" id="KW-1185">Reference proteome</keyword>
<proteinExistence type="predicted"/>
<organism evidence="2 3">
    <name type="scientific">Laspinema palackyanum D2a</name>
    <dbReference type="NCBI Taxonomy" id="2953684"/>
    <lineage>
        <taxon>Bacteria</taxon>
        <taxon>Bacillati</taxon>
        <taxon>Cyanobacteriota</taxon>
        <taxon>Cyanophyceae</taxon>
        <taxon>Oscillatoriophycideae</taxon>
        <taxon>Oscillatoriales</taxon>
        <taxon>Laspinemataceae</taxon>
        <taxon>Laspinema</taxon>
        <taxon>Laspinema palackyanum</taxon>
    </lineage>
</organism>
<gene>
    <name evidence="2" type="ORF">NG799_19775</name>
</gene>
<sequence length="106" mass="11853">MIGAAYKKDISDWRESPSIAIMELLLKDGVKLTYHDPYVPEIQVSGHHLESVELTPGAIGDVDLVMIATDHSKIDYLDVVEKAQAVLDTRGVKRHLRCNQEKVTLL</sequence>
<dbReference type="Proteomes" id="UP001525890">
    <property type="component" value="Unassembled WGS sequence"/>
</dbReference>
<evidence type="ECO:0000313" key="2">
    <source>
        <dbReference type="EMBL" id="MCT7968551.1"/>
    </source>
</evidence>
<dbReference type="EMBL" id="JAMXFF010000033">
    <property type="protein sequence ID" value="MCT7968551.1"/>
    <property type="molecule type" value="Genomic_DNA"/>
</dbReference>
<dbReference type="SMART" id="SM00984">
    <property type="entry name" value="UDPG_MGDP_dh_C"/>
    <property type="match status" value="1"/>
</dbReference>
<comment type="caution">
    <text evidence="2">The sequence shown here is derived from an EMBL/GenBank/DDBJ whole genome shotgun (WGS) entry which is preliminary data.</text>
</comment>
<dbReference type="InterPro" id="IPR028359">
    <property type="entry name" value="UDP_ManNAc/GlcNAc_DH"/>
</dbReference>
<dbReference type="Gene3D" id="3.40.50.720">
    <property type="entry name" value="NAD(P)-binding Rossmann-like Domain"/>
    <property type="match status" value="1"/>
</dbReference>